<dbReference type="SUPFAM" id="SSF53448">
    <property type="entry name" value="Nucleotide-diphospho-sugar transferases"/>
    <property type="match status" value="1"/>
</dbReference>
<organism evidence="2 3">
    <name type="scientific">Oecophyllibacter saccharovorans</name>
    <dbReference type="NCBI Taxonomy" id="2558360"/>
    <lineage>
        <taxon>Bacteria</taxon>
        <taxon>Pseudomonadati</taxon>
        <taxon>Pseudomonadota</taxon>
        <taxon>Alphaproteobacteria</taxon>
        <taxon>Acetobacterales</taxon>
        <taxon>Acetobacteraceae</taxon>
        <taxon>Oecophyllibacter</taxon>
    </lineage>
</organism>
<evidence type="ECO:0000256" key="1">
    <source>
        <dbReference type="SAM" id="MobiDB-lite"/>
    </source>
</evidence>
<reference evidence="2 3" key="1">
    <citation type="submission" date="2019-03" db="EMBL/GenBank/DDBJ databases">
        <title>The complete genome sequence of Neokomagataea sp. Jb2 NBRC113641.</title>
        <authorList>
            <person name="Chua K.-O."/>
            <person name="Chan K.-G."/>
            <person name="See-Too W.-S."/>
        </authorList>
    </citation>
    <scope>NUCLEOTIDE SEQUENCE [LARGE SCALE GENOMIC DNA]</scope>
    <source>
        <strain evidence="2 3">Jb2</strain>
    </source>
</reference>
<gene>
    <name evidence="2" type="ORF">E3202_06905</name>
</gene>
<accession>A0A506ULX6</accession>
<proteinExistence type="predicted"/>
<dbReference type="AlphaFoldDB" id="A0A506ULX6"/>
<dbReference type="InterPro" id="IPR029044">
    <property type="entry name" value="Nucleotide-diphossugar_trans"/>
</dbReference>
<dbReference type="Proteomes" id="UP000315037">
    <property type="component" value="Unassembled WGS sequence"/>
</dbReference>
<keyword evidence="3" id="KW-1185">Reference proteome</keyword>
<protein>
    <submittedName>
        <fullName evidence="2">Glycosyl transferase</fullName>
    </submittedName>
</protein>
<dbReference type="RefSeq" id="WP_165600860.1">
    <property type="nucleotide sequence ID" value="NZ_SORZ01000002.1"/>
</dbReference>
<comment type="caution">
    <text evidence="2">The sequence shown here is derived from an EMBL/GenBank/DDBJ whole genome shotgun (WGS) entry which is preliminary data.</text>
</comment>
<feature type="region of interest" description="Disordered" evidence="1">
    <location>
        <begin position="1"/>
        <end position="30"/>
    </location>
</feature>
<dbReference type="Gene3D" id="3.90.550.10">
    <property type="entry name" value="Spore Coat Polysaccharide Biosynthesis Protein SpsA, Chain A"/>
    <property type="match status" value="1"/>
</dbReference>
<evidence type="ECO:0000313" key="2">
    <source>
        <dbReference type="EMBL" id="TPW34232.1"/>
    </source>
</evidence>
<dbReference type="EMBL" id="SORZ01000002">
    <property type="protein sequence ID" value="TPW34232.1"/>
    <property type="molecule type" value="Genomic_DNA"/>
</dbReference>
<dbReference type="GO" id="GO:0016740">
    <property type="term" value="F:transferase activity"/>
    <property type="evidence" value="ECO:0007669"/>
    <property type="project" value="UniProtKB-KW"/>
</dbReference>
<keyword evidence="2" id="KW-0808">Transferase</keyword>
<sequence length="336" mass="37019">MMTADPFPDSGPPLSSPVSADTGRAPAQTQGGRLLVTGSDARYFPLLQELITSIRRLPEFTGLALACVDGGLTPGQIRALQAQGIPVSPPHIPAGIPSRALRQRPSLAIGLSKLWLDRLFPEAGTILWLDADAWVQEASALELLFSAAETQRPAIGVIAELFTHKPFRVRWTPFGLAQIRSILYKNAALARLPRAIQRQVGVRPTLNGGIFSLARQAPHWEVLRHWQKRVLRHGKIFASDQLTIGLCVYADHMEAAFLPGTCNYMGPWYFDPQRNRICQHLWPHHPAGIIHLAGHDDMRLDLNATTEVMLLQGGAPTGRKQLMNLRYASLQKTAAL</sequence>
<name>A0A506ULX6_9PROT</name>
<evidence type="ECO:0000313" key="3">
    <source>
        <dbReference type="Proteomes" id="UP000315037"/>
    </source>
</evidence>